<feature type="compositionally biased region" description="Pro residues" evidence="1">
    <location>
        <begin position="194"/>
        <end position="215"/>
    </location>
</feature>
<evidence type="ECO:0000313" key="2">
    <source>
        <dbReference type="EMBL" id="KAK9816082.1"/>
    </source>
</evidence>
<name>A0AAW1Q5F1_9CHLO</name>
<evidence type="ECO:0000313" key="3">
    <source>
        <dbReference type="Proteomes" id="UP001438707"/>
    </source>
</evidence>
<feature type="compositionally biased region" description="Basic residues" evidence="1">
    <location>
        <begin position="411"/>
        <end position="448"/>
    </location>
</feature>
<feature type="region of interest" description="Disordered" evidence="1">
    <location>
        <begin position="190"/>
        <end position="221"/>
    </location>
</feature>
<dbReference type="AlphaFoldDB" id="A0AAW1Q5F1"/>
<gene>
    <name evidence="2" type="ORF">WJX74_000801</name>
</gene>
<protein>
    <submittedName>
        <fullName evidence="2">Uncharacterized protein</fullName>
    </submittedName>
</protein>
<feature type="region of interest" description="Disordered" evidence="1">
    <location>
        <begin position="390"/>
        <end position="448"/>
    </location>
</feature>
<accession>A0AAW1Q5F1</accession>
<proteinExistence type="predicted"/>
<reference evidence="2 3" key="1">
    <citation type="journal article" date="2024" name="Nat. Commun.">
        <title>Phylogenomics reveals the evolutionary origins of lichenization in chlorophyte algae.</title>
        <authorList>
            <person name="Puginier C."/>
            <person name="Libourel C."/>
            <person name="Otte J."/>
            <person name="Skaloud P."/>
            <person name="Haon M."/>
            <person name="Grisel S."/>
            <person name="Petersen M."/>
            <person name="Berrin J.G."/>
            <person name="Delaux P.M."/>
            <person name="Dal Grande F."/>
            <person name="Keller J."/>
        </authorList>
    </citation>
    <scope>NUCLEOTIDE SEQUENCE [LARGE SCALE GENOMIC DNA]</scope>
    <source>
        <strain evidence="2 3">SAG 2145</strain>
    </source>
</reference>
<comment type="caution">
    <text evidence="2">The sequence shown here is derived from an EMBL/GenBank/DDBJ whole genome shotgun (WGS) entry which is preliminary data.</text>
</comment>
<dbReference type="EMBL" id="JALJOS010000091">
    <property type="protein sequence ID" value="KAK9816082.1"/>
    <property type="molecule type" value="Genomic_DNA"/>
</dbReference>
<organism evidence="2 3">
    <name type="scientific">Apatococcus lobatus</name>
    <dbReference type="NCBI Taxonomy" id="904363"/>
    <lineage>
        <taxon>Eukaryota</taxon>
        <taxon>Viridiplantae</taxon>
        <taxon>Chlorophyta</taxon>
        <taxon>core chlorophytes</taxon>
        <taxon>Trebouxiophyceae</taxon>
        <taxon>Chlorellales</taxon>
        <taxon>Chlorellaceae</taxon>
        <taxon>Apatococcus</taxon>
    </lineage>
</organism>
<dbReference type="Proteomes" id="UP001438707">
    <property type="component" value="Unassembled WGS sequence"/>
</dbReference>
<keyword evidence="3" id="KW-1185">Reference proteome</keyword>
<evidence type="ECO:0000256" key="1">
    <source>
        <dbReference type="SAM" id="MobiDB-lite"/>
    </source>
</evidence>
<sequence length="448" mass="51177">MHHHRPSRARIAELPAPCLVARLIDWVYDNILKHTPSNRDEAGVRVLDKKVHLRAFVGDRELYPWNHVATGAWVVFKRLPFTEELYEPPAWHPTSVWDRMHLTDDYIIKSFIAHQEYAWLLEQDLRRSHVAQRAKVAEALGRPVAKPRRRIVGISMNCLKTAETPEEIDRAFQDNFGRLVVPRADHDAFRRHVAPPPPHAPVPPAARAPPTPTPAPSADRPPEIMSVVLCAMGPRERKKNKTLPDHLVREIARISYSRPPTDGWTAREDNVAAARAWRLVSKAARHDTDEYLNSVDLSRADEEHGNHDRVTLSPAYRMREVRTGREDARDPLVTLGDLRAGDEIKVGPHWKTVVEPVLSRGRIVYEQPSADDTGTVRRTSTRKSTRIIKKRPNEDDIVYEDQGPPSGSLRPKQRTASRKRKTTKSIRGTSNRKRRVGTSRKRRARPRS</sequence>